<reference evidence="2" key="1">
    <citation type="submission" date="2017-08" db="EMBL/GenBank/DDBJ databases">
        <title>Direct submision.</title>
        <authorList>
            <person name="Kim S.-J."/>
            <person name="Rhee S.-K."/>
        </authorList>
    </citation>
    <scope>NUCLEOTIDE SEQUENCE [LARGE SCALE GENOMIC DNA]</scope>
    <source>
        <strain evidence="2">GI5</strain>
    </source>
</reference>
<protein>
    <recommendedName>
        <fullName evidence="3">Condensation domain-containing protein</fullName>
    </recommendedName>
</protein>
<dbReference type="SUPFAM" id="SSF52777">
    <property type="entry name" value="CoA-dependent acyltransferases"/>
    <property type="match status" value="1"/>
</dbReference>
<evidence type="ECO:0000313" key="2">
    <source>
        <dbReference type="Proteomes" id="UP000235116"/>
    </source>
</evidence>
<keyword evidence="2" id="KW-1185">Reference proteome</keyword>
<gene>
    <name evidence="1" type="ORF">Kalk_16705</name>
</gene>
<dbReference type="OrthoDB" id="2472181at2"/>
<evidence type="ECO:0000313" key="1">
    <source>
        <dbReference type="EMBL" id="AUM13968.1"/>
    </source>
</evidence>
<dbReference type="AlphaFoldDB" id="A0A2K9LNP9"/>
<dbReference type="Gene3D" id="3.30.559.10">
    <property type="entry name" value="Chloramphenicol acetyltransferase-like domain"/>
    <property type="match status" value="1"/>
</dbReference>
<dbReference type="EMBL" id="CP022684">
    <property type="protein sequence ID" value="AUM13968.1"/>
    <property type="molecule type" value="Genomic_DNA"/>
</dbReference>
<name>A0A2K9LNP9_9GAMM</name>
<evidence type="ECO:0008006" key="3">
    <source>
        <dbReference type="Google" id="ProtNLM"/>
    </source>
</evidence>
<organism evidence="1 2">
    <name type="scientific">Ketobacter alkanivorans</name>
    <dbReference type="NCBI Taxonomy" id="1917421"/>
    <lineage>
        <taxon>Bacteria</taxon>
        <taxon>Pseudomonadati</taxon>
        <taxon>Pseudomonadota</taxon>
        <taxon>Gammaproteobacteria</taxon>
        <taxon>Pseudomonadales</taxon>
        <taxon>Ketobacteraceae</taxon>
        <taxon>Ketobacter</taxon>
    </lineage>
</organism>
<dbReference type="InterPro" id="IPR023213">
    <property type="entry name" value="CAT-like_dom_sf"/>
</dbReference>
<proteinExistence type="predicted"/>
<sequence length="404" mass="44959">MPNNSVFTRRFSLSDLVYAASGYRQHHSNQPVSQLIVEGYGQINHQSLLDAVTIASETSPVCRLRLSGKWGFKRWSADGALPTVHSISREWNGDYSEDLDFIDTPLDLIDGPVAEVIQLVGSKTWLIFRIHHAVTDGVGLVEFVMSVFAALNGKQPPNYHSRITLENMPEGNLDALPATVRNAPVPFPMPPQPINTDRSRIWQRITLPGKDSRILLRTILALSQLSATSDKRSARIQVPVNLRRHLPEEMTSANLIGMIRLDVDHNETLRSLVKKFSLLMEQNQELPVAVKSLTSRAMFWIPLPLLRALEKRVIRQLLRRPAFRCSGTVSSLGMIQLEALSTQSFNAISAFGIPIPPLGTPLMAVIMSNNHQSELVISACRALITPIEFSALAEQLIQKLNNSC</sequence>
<dbReference type="KEGG" id="kak:Kalk_16705"/>
<accession>A0A2K9LNP9</accession>
<dbReference type="RefSeq" id="WP_101895343.1">
    <property type="nucleotide sequence ID" value="NZ_CP022684.1"/>
</dbReference>
<dbReference type="Proteomes" id="UP000235116">
    <property type="component" value="Chromosome"/>
</dbReference>